<name>A0A0D0C5B6_9AGAM</name>
<dbReference type="InParanoid" id="A0A0D0C5B6"/>
<protein>
    <submittedName>
        <fullName evidence="1">Uncharacterized protein</fullName>
    </submittedName>
</protein>
<keyword evidence="2" id="KW-1185">Reference proteome</keyword>
<evidence type="ECO:0000313" key="2">
    <source>
        <dbReference type="Proteomes" id="UP000054538"/>
    </source>
</evidence>
<evidence type="ECO:0000313" key="1">
    <source>
        <dbReference type="EMBL" id="KIK78337.1"/>
    </source>
</evidence>
<dbReference type="HOGENOM" id="CLU_2740773_0_0_1"/>
<accession>A0A0D0C5B6</accession>
<proteinExistence type="predicted"/>
<dbReference type="AlphaFoldDB" id="A0A0D0C5B6"/>
<organism evidence="1 2">
    <name type="scientific">Paxillus rubicundulus Ve08.2h10</name>
    <dbReference type="NCBI Taxonomy" id="930991"/>
    <lineage>
        <taxon>Eukaryota</taxon>
        <taxon>Fungi</taxon>
        <taxon>Dikarya</taxon>
        <taxon>Basidiomycota</taxon>
        <taxon>Agaricomycotina</taxon>
        <taxon>Agaricomycetes</taxon>
        <taxon>Agaricomycetidae</taxon>
        <taxon>Boletales</taxon>
        <taxon>Paxilineae</taxon>
        <taxon>Paxillaceae</taxon>
        <taxon>Paxillus</taxon>
    </lineage>
</organism>
<reference evidence="2" key="2">
    <citation type="submission" date="2015-01" db="EMBL/GenBank/DDBJ databases">
        <title>Evolutionary Origins and Diversification of the Mycorrhizal Mutualists.</title>
        <authorList>
            <consortium name="DOE Joint Genome Institute"/>
            <consortium name="Mycorrhizal Genomics Consortium"/>
            <person name="Kohler A."/>
            <person name="Kuo A."/>
            <person name="Nagy L.G."/>
            <person name="Floudas D."/>
            <person name="Copeland A."/>
            <person name="Barry K.W."/>
            <person name="Cichocki N."/>
            <person name="Veneault-Fourrey C."/>
            <person name="LaButti K."/>
            <person name="Lindquist E.A."/>
            <person name="Lipzen A."/>
            <person name="Lundell T."/>
            <person name="Morin E."/>
            <person name="Murat C."/>
            <person name="Riley R."/>
            <person name="Ohm R."/>
            <person name="Sun H."/>
            <person name="Tunlid A."/>
            <person name="Henrissat B."/>
            <person name="Grigoriev I.V."/>
            <person name="Hibbett D.S."/>
            <person name="Martin F."/>
        </authorList>
    </citation>
    <scope>NUCLEOTIDE SEQUENCE [LARGE SCALE GENOMIC DNA]</scope>
    <source>
        <strain evidence="2">Ve08.2h10</strain>
    </source>
</reference>
<reference evidence="1 2" key="1">
    <citation type="submission" date="2014-04" db="EMBL/GenBank/DDBJ databases">
        <authorList>
            <consortium name="DOE Joint Genome Institute"/>
            <person name="Kuo A."/>
            <person name="Kohler A."/>
            <person name="Jargeat P."/>
            <person name="Nagy L.G."/>
            <person name="Floudas D."/>
            <person name="Copeland A."/>
            <person name="Barry K.W."/>
            <person name="Cichocki N."/>
            <person name="Veneault-Fourrey C."/>
            <person name="LaButti K."/>
            <person name="Lindquist E.A."/>
            <person name="Lipzen A."/>
            <person name="Lundell T."/>
            <person name="Morin E."/>
            <person name="Murat C."/>
            <person name="Sun H."/>
            <person name="Tunlid A."/>
            <person name="Henrissat B."/>
            <person name="Grigoriev I.V."/>
            <person name="Hibbett D.S."/>
            <person name="Martin F."/>
            <person name="Nordberg H.P."/>
            <person name="Cantor M.N."/>
            <person name="Hua S.X."/>
        </authorList>
    </citation>
    <scope>NUCLEOTIDE SEQUENCE [LARGE SCALE GENOMIC DNA]</scope>
    <source>
        <strain evidence="1 2">Ve08.2h10</strain>
    </source>
</reference>
<gene>
    <name evidence="1" type="ORF">PAXRUDRAFT_16925</name>
</gene>
<dbReference type="Proteomes" id="UP000054538">
    <property type="component" value="Unassembled WGS sequence"/>
</dbReference>
<sequence>MQSFETSDPTDTTFSGLRKDFAESLNALACGWRHGNISYITILPTPKITEYHYLKMNYTLTVHWREMTVHL</sequence>
<dbReference type="EMBL" id="KN826624">
    <property type="protein sequence ID" value="KIK78337.1"/>
    <property type="molecule type" value="Genomic_DNA"/>
</dbReference>